<dbReference type="VEuPathDB" id="TriTrypDB:TCDM_10287"/>
<dbReference type="GO" id="GO:0016301">
    <property type="term" value="F:kinase activity"/>
    <property type="evidence" value="ECO:0007669"/>
    <property type="project" value="UniProtKB-KW"/>
</dbReference>
<gene>
    <name evidence="1" type="ORF">C3747_110g148</name>
</gene>
<dbReference type="Proteomes" id="UP000246078">
    <property type="component" value="Unassembled WGS sequence"/>
</dbReference>
<reference evidence="1 2" key="1">
    <citation type="journal article" date="2018" name="Microb. Genom.">
        <title>Expanding an expanded genome: long-read sequencing of Trypanosoma cruzi.</title>
        <authorList>
            <person name="Berna L."/>
            <person name="Rodriguez M."/>
            <person name="Chiribao M.L."/>
            <person name="Parodi-Talice A."/>
            <person name="Pita S."/>
            <person name="Rijo G."/>
            <person name="Alvarez-Valin F."/>
            <person name="Robello C."/>
        </authorList>
    </citation>
    <scope>NUCLEOTIDE SEQUENCE [LARGE SCALE GENOMIC DNA]</scope>
    <source>
        <strain evidence="1 2">TCC</strain>
    </source>
</reference>
<dbReference type="VEuPathDB" id="TriTrypDB:TcBrA4_0119950"/>
<keyword evidence="1" id="KW-0418">Kinase</keyword>
<dbReference type="VEuPathDB" id="TriTrypDB:TCSYLVIO_007768"/>
<protein>
    <submittedName>
        <fullName evidence="1">Putative target of rapamycin (TOR) kinase 1</fullName>
    </submittedName>
</protein>
<name>A0A2V2WEL3_TRYCR</name>
<keyword evidence="1" id="KW-0808">Transferase</keyword>
<evidence type="ECO:0000313" key="2">
    <source>
        <dbReference type="Proteomes" id="UP000246078"/>
    </source>
</evidence>
<evidence type="ECO:0000313" key="1">
    <source>
        <dbReference type="EMBL" id="PWV06765.1"/>
    </source>
</evidence>
<comment type="caution">
    <text evidence="1">The sequence shown here is derived from an EMBL/GenBank/DDBJ whole genome shotgun (WGS) entry which is preliminary data.</text>
</comment>
<dbReference type="EMBL" id="PRFC01000110">
    <property type="protein sequence ID" value="PWV06765.1"/>
    <property type="molecule type" value="Genomic_DNA"/>
</dbReference>
<proteinExistence type="predicted"/>
<organism evidence="1 2">
    <name type="scientific">Trypanosoma cruzi</name>
    <dbReference type="NCBI Taxonomy" id="5693"/>
    <lineage>
        <taxon>Eukaryota</taxon>
        <taxon>Discoba</taxon>
        <taxon>Euglenozoa</taxon>
        <taxon>Kinetoplastea</taxon>
        <taxon>Metakinetoplastina</taxon>
        <taxon>Trypanosomatida</taxon>
        <taxon>Trypanosomatidae</taxon>
        <taxon>Trypanosoma</taxon>
        <taxon>Schizotrypanum</taxon>
    </lineage>
</organism>
<dbReference type="VEuPathDB" id="TriTrypDB:C3747_110g148"/>
<accession>A0A2V2WEL3</accession>
<dbReference type="VEuPathDB" id="TriTrypDB:TcCL_NonESM10762"/>
<sequence length="150" mass="17186">MRLPFSARVYVTTTFSSRQCDGDYRQLTRDCAGDIPDENSAVSGWFGREDTTHHREYNRRRIIKPTEKECAASVADASLHGWGAVFIPDPGDVKIAEGKRGRKPFLILQTEARAVRLALSAFFRHPPWTFGWTILRCRERRIKAAQRHTP</sequence>
<dbReference type="AlphaFoldDB" id="A0A2V2WEL3"/>
<dbReference type="VEuPathDB" id="TriTrypDB:TcYC6_0017730"/>
<dbReference type="VEuPathDB" id="TriTrypDB:TcG_10698"/>